<dbReference type="PANTHER" id="PTHR12265">
    <property type="entry name" value="TRANSMEMBRANE PROTEIN 53"/>
    <property type="match status" value="1"/>
</dbReference>
<accession>A0A194WX81</accession>
<dbReference type="OrthoDB" id="77878at2759"/>
<comment type="subcellular location">
    <subcellularLocation>
        <location evidence="6">Nucleus outer membrane</location>
        <topology evidence="6">Single-pass membrane protein</topology>
    </subcellularLocation>
</comment>
<dbReference type="RefSeq" id="XP_018066946.1">
    <property type="nucleotide sequence ID" value="XM_018215668.1"/>
</dbReference>
<dbReference type="KEGG" id="psco:LY89DRAFT_688243"/>
<organism evidence="8 9">
    <name type="scientific">Mollisia scopiformis</name>
    <name type="common">Conifer needle endophyte fungus</name>
    <name type="synonym">Phialocephala scopiformis</name>
    <dbReference type="NCBI Taxonomy" id="149040"/>
    <lineage>
        <taxon>Eukaryota</taxon>
        <taxon>Fungi</taxon>
        <taxon>Dikarya</taxon>
        <taxon>Ascomycota</taxon>
        <taxon>Pezizomycotina</taxon>
        <taxon>Leotiomycetes</taxon>
        <taxon>Helotiales</taxon>
        <taxon>Mollisiaceae</taxon>
        <taxon>Mollisia</taxon>
    </lineage>
</organism>
<proteinExistence type="inferred from homology"/>
<evidence type="ECO:0000256" key="5">
    <source>
        <dbReference type="ARBA" id="ARBA00023242"/>
    </source>
</evidence>
<gene>
    <name evidence="8" type="ORF">LY89DRAFT_688243</name>
</gene>
<keyword evidence="5" id="KW-0539">Nucleus</keyword>
<keyword evidence="9" id="KW-1185">Reference proteome</keyword>
<dbReference type="GeneID" id="28825394"/>
<sequence length="279" mass="31360">MATPPPNLEFSQLSKAVSLYTPPSEPSTPNPDTDPTTIIICQWMGASPRSRGLNTIYHQHHSLFPHARIITIRSLPEFFMITSTTSRLAMIKPAIAAIEADPVAGPRILVHLFSNGGSLEFVDVCTLYKKATGQILPVKAIVLDSSPGQPTLMEGWTAMSISLPKGLMWYPGAAVIITLLGITSISKNVFGIENIIEKTRRWLNDWTTVDKRAKRLYVYSENDKLVGWRDVERHAEEARREGVDVSLLRETETPHVQHAFKDSERYWLRVKELWDSVRG</sequence>
<dbReference type="EMBL" id="KQ947424">
    <property type="protein sequence ID" value="KUJ12591.1"/>
    <property type="molecule type" value="Genomic_DNA"/>
</dbReference>
<name>A0A194WX81_MOLSC</name>
<dbReference type="InParanoid" id="A0A194WX81"/>
<evidence type="ECO:0000256" key="4">
    <source>
        <dbReference type="ARBA" id="ARBA00023136"/>
    </source>
</evidence>
<keyword evidence="4 7" id="KW-0472">Membrane</keyword>
<dbReference type="Pfam" id="PF05705">
    <property type="entry name" value="DUF829"/>
    <property type="match status" value="1"/>
</dbReference>
<dbReference type="InterPro" id="IPR008547">
    <property type="entry name" value="DUF829_TMEM53"/>
</dbReference>
<dbReference type="PANTHER" id="PTHR12265:SF30">
    <property type="entry name" value="TRANSMEMBRANE PROTEIN 53"/>
    <property type="match status" value="1"/>
</dbReference>
<feature type="transmembrane region" description="Helical" evidence="7">
    <location>
        <begin position="167"/>
        <end position="190"/>
    </location>
</feature>
<evidence type="ECO:0008006" key="10">
    <source>
        <dbReference type="Google" id="ProtNLM"/>
    </source>
</evidence>
<evidence type="ECO:0000256" key="1">
    <source>
        <dbReference type="ARBA" id="ARBA00007387"/>
    </source>
</evidence>
<evidence type="ECO:0000256" key="6">
    <source>
        <dbReference type="ARBA" id="ARBA00034303"/>
    </source>
</evidence>
<evidence type="ECO:0000313" key="9">
    <source>
        <dbReference type="Proteomes" id="UP000070700"/>
    </source>
</evidence>
<dbReference type="AlphaFoldDB" id="A0A194WX81"/>
<evidence type="ECO:0000256" key="3">
    <source>
        <dbReference type="ARBA" id="ARBA00022989"/>
    </source>
</evidence>
<dbReference type="SUPFAM" id="SSF53474">
    <property type="entry name" value="alpha/beta-Hydrolases"/>
    <property type="match status" value="1"/>
</dbReference>
<protein>
    <recommendedName>
        <fullName evidence="10">Indole-diterpene biosynthesis protein PaxU</fullName>
    </recommendedName>
</protein>
<dbReference type="InterPro" id="IPR029058">
    <property type="entry name" value="AB_hydrolase_fold"/>
</dbReference>
<evidence type="ECO:0000256" key="7">
    <source>
        <dbReference type="SAM" id="Phobius"/>
    </source>
</evidence>
<keyword evidence="3 7" id="KW-1133">Transmembrane helix</keyword>
<dbReference type="Proteomes" id="UP000070700">
    <property type="component" value="Unassembled WGS sequence"/>
</dbReference>
<comment type="similarity">
    <text evidence="1">Belongs to the TMEM53 family.</text>
</comment>
<reference evidence="8 9" key="1">
    <citation type="submission" date="2015-10" db="EMBL/GenBank/DDBJ databases">
        <title>Full genome of DAOMC 229536 Phialocephala scopiformis, a fungal endophyte of spruce producing the potent anti-insectan compound rugulosin.</title>
        <authorList>
            <consortium name="DOE Joint Genome Institute"/>
            <person name="Walker A.K."/>
            <person name="Frasz S.L."/>
            <person name="Seifert K.A."/>
            <person name="Miller J.D."/>
            <person name="Mondo S.J."/>
            <person name="Labutti K."/>
            <person name="Lipzen A."/>
            <person name="Dockter R."/>
            <person name="Kennedy M."/>
            <person name="Grigoriev I.V."/>
            <person name="Spatafora J.W."/>
        </authorList>
    </citation>
    <scope>NUCLEOTIDE SEQUENCE [LARGE SCALE GENOMIC DNA]</scope>
    <source>
        <strain evidence="8 9">CBS 120377</strain>
    </source>
</reference>
<dbReference type="GO" id="GO:0005640">
    <property type="term" value="C:nuclear outer membrane"/>
    <property type="evidence" value="ECO:0007669"/>
    <property type="project" value="UniProtKB-SubCell"/>
</dbReference>
<evidence type="ECO:0000256" key="2">
    <source>
        <dbReference type="ARBA" id="ARBA00022692"/>
    </source>
</evidence>
<evidence type="ECO:0000313" key="8">
    <source>
        <dbReference type="EMBL" id="KUJ12591.1"/>
    </source>
</evidence>
<keyword evidence="2 7" id="KW-0812">Transmembrane</keyword>